<comment type="caution">
    <text evidence="1">The sequence shown here is derived from an EMBL/GenBank/DDBJ whole genome shotgun (WGS) entry which is preliminary data.</text>
</comment>
<dbReference type="Proteomes" id="UP000643403">
    <property type="component" value="Unassembled WGS sequence"/>
</dbReference>
<proteinExistence type="predicted"/>
<organism evidence="1 2">
    <name type="scientific">Cognatilysobacter xinjiangensis</name>
    <dbReference type="NCBI Taxonomy" id="546892"/>
    <lineage>
        <taxon>Bacteria</taxon>
        <taxon>Pseudomonadati</taxon>
        <taxon>Pseudomonadota</taxon>
        <taxon>Gammaproteobacteria</taxon>
        <taxon>Lysobacterales</taxon>
        <taxon>Lysobacteraceae</taxon>
        <taxon>Cognatilysobacter</taxon>
    </lineage>
</organism>
<name>A0ABQ3C7L3_9GAMM</name>
<protein>
    <submittedName>
        <fullName evidence="1">Uncharacterized protein</fullName>
    </submittedName>
</protein>
<reference evidence="2" key="1">
    <citation type="journal article" date="2019" name="Int. J. Syst. Evol. Microbiol.">
        <title>The Global Catalogue of Microorganisms (GCM) 10K type strain sequencing project: providing services to taxonomists for standard genome sequencing and annotation.</title>
        <authorList>
            <consortium name="The Broad Institute Genomics Platform"/>
            <consortium name="The Broad Institute Genome Sequencing Center for Infectious Disease"/>
            <person name="Wu L."/>
            <person name="Ma J."/>
        </authorList>
    </citation>
    <scope>NUCLEOTIDE SEQUENCE [LARGE SCALE GENOMIC DNA]</scope>
    <source>
        <strain evidence="2">KCTC 22558</strain>
    </source>
</reference>
<sequence>MEAILGPDYTICALHPLEPGLPRAELRVGGIWAFQGETPFAGFTPTAAGPIAWFAAPSREPGMPGELSAFIPTQLGRPEFAELIVYLPLRQSRDAVRDQLLRAVVEASMRRC</sequence>
<gene>
    <name evidence="1" type="ORF">GCM10008101_28340</name>
</gene>
<accession>A0ABQ3C7L3</accession>
<dbReference type="EMBL" id="BMXY01000005">
    <property type="protein sequence ID" value="GGZ72281.1"/>
    <property type="molecule type" value="Genomic_DNA"/>
</dbReference>
<evidence type="ECO:0000313" key="1">
    <source>
        <dbReference type="EMBL" id="GGZ72281.1"/>
    </source>
</evidence>
<keyword evidence="2" id="KW-1185">Reference proteome</keyword>
<dbReference type="RefSeq" id="WP_189451163.1">
    <property type="nucleotide sequence ID" value="NZ_BMXY01000005.1"/>
</dbReference>
<evidence type="ECO:0000313" key="2">
    <source>
        <dbReference type="Proteomes" id="UP000643403"/>
    </source>
</evidence>